<dbReference type="Gene3D" id="3.30.1370.50">
    <property type="entry name" value="R3H-like domain"/>
    <property type="match status" value="1"/>
</dbReference>
<dbReference type="CDD" id="cd02644">
    <property type="entry name" value="R3H_jag"/>
    <property type="match status" value="1"/>
</dbReference>
<evidence type="ECO:0000259" key="1">
    <source>
        <dbReference type="PROSITE" id="PS51061"/>
    </source>
</evidence>
<dbReference type="Proteomes" id="UP001060261">
    <property type="component" value="Chromosome"/>
</dbReference>
<protein>
    <submittedName>
        <fullName evidence="2">RNA-binding protein</fullName>
    </submittedName>
</protein>
<accession>A0ABY5YKR8</accession>
<organism evidence="2 3">
    <name type="scientific">Deinococcus rubellus</name>
    <dbReference type="NCBI Taxonomy" id="1889240"/>
    <lineage>
        <taxon>Bacteria</taxon>
        <taxon>Thermotogati</taxon>
        <taxon>Deinococcota</taxon>
        <taxon>Deinococci</taxon>
        <taxon>Deinococcales</taxon>
        <taxon>Deinococcaceae</taxon>
        <taxon>Deinococcus</taxon>
    </lineage>
</organism>
<evidence type="ECO:0000313" key="3">
    <source>
        <dbReference type="Proteomes" id="UP001060261"/>
    </source>
</evidence>
<keyword evidence="3" id="KW-1185">Reference proteome</keyword>
<name>A0ABY5YKR8_9DEIO</name>
<dbReference type="InterPro" id="IPR036867">
    <property type="entry name" value="R3H_dom_sf"/>
</dbReference>
<dbReference type="InterPro" id="IPR034079">
    <property type="entry name" value="R3H_KhpB"/>
</dbReference>
<dbReference type="PROSITE" id="PS51061">
    <property type="entry name" value="R3H"/>
    <property type="match status" value="1"/>
</dbReference>
<dbReference type="InterPro" id="IPR001374">
    <property type="entry name" value="R3H_dom"/>
</dbReference>
<feature type="domain" description="R3H" evidence="1">
    <location>
        <begin position="122"/>
        <end position="188"/>
    </location>
</feature>
<gene>
    <name evidence="2" type="ORF">N0D28_04115</name>
</gene>
<dbReference type="SMART" id="SM00393">
    <property type="entry name" value="R3H"/>
    <property type="match status" value="1"/>
</dbReference>
<dbReference type="PANTHER" id="PTHR35800:SF1">
    <property type="entry name" value="RNA-BINDING PROTEIN KHPB"/>
    <property type="match status" value="1"/>
</dbReference>
<dbReference type="Pfam" id="PF01424">
    <property type="entry name" value="R3H"/>
    <property type="match status" value="1"/>
</dbReference>
<dbReference type="EMBL" id="CP104213">
    <property type="protein sequence ID" value="UWX64854.1"/>
    <property type="molecule type" value="Genomic_DNA"/>
</dbReference>
<dbReference type="SUPFAM" id="SSF82708">
    <property type="entry name" value="R3H domain"/>
    <property type="match status" value="1"/>
</dbReference>
<dbReference type="PANTHER" id="PTHR35800">
    <property type="entry name" value="PROTEIN JAG"/>
    <property type="match status" value="1"/>
</dbReference>
<dbReference type="InterPro" id="IPR015946">
    <property type="entry name" value="KH_dom-like_a/b"/>
</dbReference>
<dbReference type="InterPro" id="IPR039247">
    <property type="entry name" value="KhpB"/>
</dbReference>
<reference evidence="2" key="1">
    <citation type="submission" date="2022-09" db="EMBL/GenBank/DDBJ databases">
        <title>genome sequence of Deinococcus rubellus.</title>
        <authorList>
            <person name="Srinivasan S."/>
        </authorList>
    </citation>
    <scope>NUCLEOTIDE SEQUENCE</scope>
    <source>
        <strain evidence="2">Ant6</strain>
    </source>
</reference>
<dbReference type="CDD" id="cd02414">
    <property type="entry name" value="KH-II_Jag"/>
    <property type="match status" value="1"/>
</dbReference>
<dbReference type="Gene3D" id="3.30.300.20">
    <property type="match status" value="1"/>
</dbReference>
<proteinExistence type="predicted"/>
<sequence length="192" mass="20575">MDKPNLDDYLANLGISEGDDAPNVVEAALGSAAPLAEHQEPLEVFEQFMRGVVEHLGGDLTLSVRDAGEALEADIGGERASKLAGRDGRTLGAIEVLAYAVLAKHAGRSDVRVRVDAGGFKRRQADNLAKLAERLAVQVAKSGEPHELQPMPPAERRVIHVALKDHSLVTTESVGEGPGRHLVIRPRTEMTE</sequence>
<dbReference type="InterPro" id="IPR038008">
    <property type="entry name" value="Jag_KH"/>
</dbReference>
<evidence type="ECO:0000313" key="2">
    <source>
        <dbReference type="EMBL" id="UWX64854.1"/>
    </source>
</evidence>
<dbReference type="RefSeq" id="WP_260561113.1">
    <property type="nucleotide sequence ID" value="NZ_BAABEC010000069.1"/>
</dbReference>